<evidence type="ECO:0000313" key="2">
    <source>
        <dbReference type="Proteomes" id="UP000614216"/>
    </source>
</evidence>
<dbReference type="CDD" id="cd22893">
    <property type="entry name" value="PlcA-like"/>
    <property type="match status" value="1"/>
</dbReference>
<proteinExistence type="predicted"/>
<dbReference type="EMBL" id="JAEUGD010000016">
    <property type="protein sequence ID" value="MBL6445544.1"/>
    <property type="molecule type" value="Genomic_DNA"/>
</dbReference>
<gene>
    <name evidence="1" type="ORF">JMN32_04445</name>
</gene>
<dbReference type="InterPro" id="IPR049756">
    <property type="entry name" value="PlcA-like_dom"/>
</dbReference>
<name>A0A937FTL0_9BACT</name>
<sequence>MKGNRLLSLNKELQSYKSKRTFVKGKSAKNGLIADNGKGSRVGDIMVEADVFVIEVLDLFFGKSPEEYGLSDELKDIAARSLWTATTLSKTENIMPGPPNGVADIGWISSEGVQRAFRKINHKGLYKAVKSAVQSKYRSEFETALLSAKPETARQMTMQMSSVNTALVVFIENTGALPFQWESTIGKAVQEGLEKVVDYVSEEFEKWLNKFADAKGKKYREVIILEDAKATYANLKHTLHDLANKEYIIDVFTLTHGNGSSFSAYGGGSISANDVRALRDSYGKALPIRVVYMMNCVGAGLNDDWLYAGARATAGAIRNNYIPEPMMTKVWNNWLRGDSFANAVSTAYNDSVKLISDTIAKADYIPFIGGSIMSALQSKINPLLADSKPKVEGNGSITIDTASLAAAHSLSFSDTVYSEAKYGTGEHVLSGLVDADRVTPTYQIDVNGVKFTYGELIAMGDFYESYDQMLRAKASELSKLKSLIDKSKRFYESKVTRGRASISNTSDAEWQSATGGRYLKLAEDNFAHFAPSNSTYISFSSSKSNHKAEWEKYHKKAIDIMRAGNSSDAVDGALVANAFGDHFLTDAFAAGHLFNKDDLSKYFKSRVMSGGSLTSNGEKMFDNIASAAFRGKLKDTFSKYETVKWEGIIFRPNIDSADIFSKLLQGIMKKEPDIIGKTMVAKLVHDALNEYPGGVAVTNNKGDSWKLTGDGTLDKTNLEIMRKAVKQSITNLYDSVGDSSPYSLFYKKAWDITPRPTSASVTIIKNLVRDYTDPLGTKIVAGADKLLQNNYQALLDELVKRNILKRA</sequence>
<dbReference type="RefSeq" id="WP_202855088.1">
    <property type="nucleotide sequence ID" value="NZ_JAEUGD010000016.1"/>
</dbReference>
<dbReference type="AlphaFoldDB" id="A0A937FTL0"/>
<reference evidence="1" key="1">
    <citation type="submission" date="2021-01" db="EMBL/GenBank/DDBJ databases">
        <title>Fulvivirga kasyanovii gen. nov., sp nov., a novel member of the phylum Bacteroidetes isolated from seawater in a mussel farm.</title>
        <authorList>
            <person name="Zhao L.-H."/>
            <person name="Wang Z.-J."/>
        </authorList>
    </citation>
    <scope>NUCLEOTIDE SEQUENCE</scope>
    <source>
        <strain evidence="1">29W222</strain>
    </source>
</reference>
<comment type="caution">
    <text evidence="1">The sequence shown here is derived from an EMBL/GenBank/DDBJ whole genome shotgun (WGS) entry which is preliminary data.</text>
</comment>
<protein>
    <submittedName>
        <fullName evidence="1">Uncharacterized protein</fullName>
    </submittedName>
</protein>
<evidence type="ECO:0000313" key="1">
    <source>
        <dbReference type="EMBL" id="MBL6445544.1"/>
    </source>
</evidence>
<organism evidence="1 2">
    <name type="scientific">Fulvivirga marina</name>
    <dbReference type="NCBI Taxonomy" id="2494733"/>
    <lineage>
        <taxon>Bacteria</taxon>
        <taxon>Pseudomonadati</taxon>
        <taxon>Bacteroidota</taxon>
        <taxon>Cytophagia</taxon>
        <taxon>Cytophagales</taxon>
        <taxon>Fulvivirgaceae</taxon>
        <taxon>Fulvivirga</taxon>
    </lineage>
</organism>
<keyword evidence="2" id="KW-1185">Reference proteome</keyword>
<accession>A0A937FTL0</accession>
<dbReference type="Proteomes" id="UP000614216">
    <property type="component" value="Unassembled WGS sequence"/>
</dbReference>